<feature type="region of interest" description="Disordered" evidence="5">
    <location>
        <begin position="227"/>
        <end position="277"/>
    </location>
</feature>
<feature type="compositionally biased region" description="Low complexity" evidence="5">
    <location>
        <begin position="109"/>
        <end position="128"/>
    </location>
</feature>
<dbReference type="OrthoDB" id="26242at2759"/>
<evidence type="ECO:0000313" key="9">
    <source>
        <dbReference type="Proteomes" id="UP000188320"/>
    </source>
</evidence>
<dbReference type="GO" id="GO:0015031">
    <property type="term" value="P:protein transport"/>
    <property type="evidence" value="ECO:0007669"/>
    <property type="project" value="UniProtKB-KW"/>
</dbReference>
<comment type="subunit">
    <text evidence="4">Component of the exocyst complex.</text>
</comment>
<feature type="compositionally biased region" description="Low complexity" evidence="5">
    <location>
        <begin position="255"/>
        <end position="269"/>
    </location>
</feature>
<evidence type="ECO:0000313" key="8">
    <source>
        <dbReference type="EMBL" id="OMH80930.1"/>
    </source>
</evidence>
<keyword evidence="3 4" id="KW-0268">Exocytosis</keyword>
<dbReference type="PANTHER" id="PTHR13043">
    <property type="entry name" value="EXOCYST COMPLEX COMPONENT SEC5"/>
    <property type="match status" value="1"/>
</dbReference>
<dbReference type="Proteomes" id="UP000188320">
    <property type="component" value="Unassembled WGS sequence"/>
</dbReference>
<evidence type="ECO:0000256" key="2">
    <source>
        <dbReference type="ARBA" id="ARBA00022448"/>
    </source>
</evidence>
<feature type="compositionally biased region" description="Low complexity" evidence="5">
    <location>
        <begin position="135"/>
        <end position="150"/>
    </location>
</feature>
<dbReference type="Pfam" id="PF15469">
    <property type="entry name" value="Sec5"/>
    <property type="match status" value="2"/>
</dbReference>
<accession>A0A1R1PIY3</accession>
<name>A0A1R1PIY3_ZANCU</name>
<evidence type="ECO:0000256" key="5">
    <source>
        <dbReference type="SAM" id="MobiDB-lite"/>
    </source>
</evidence>
<keyword evidence="9" id="KW-1185">Reference proteome</keyword>
<dbReference type="GO" id="GO:0006893">
    <property type="term" value="P:Golgi to plasma membrane transport"/>
    <property type="evidence" value="ECO:0007669"/>
    <property type="project" value="UniProtKB-UniRule"/>
</dbReference>
<evidence type="ECO:0000259" key="6">
    <source>
        <dbReference type="Pfam" id="PF15469"/>
    </source>
</evidence>
<evidence type="ECO:0000256" key="1">
    <source>
        <dbReference type="ARBA" id="ARBA00010578"/>
    </source>
</evidence>
<sequence>MHAFRMLVLPDLLHSKAVRQVMSISLSSQIPQLERMFRRLDDLIFNSYIWTKSRQLGLVLKRGILMGGYSWATHEPVSGLRPYINESLLFLVFVHAEILDLVGEAIQSNPNSNSKSNSRSNLNASTETSGGGLGDLSSYSPSPSSSTSIGRQSVLIRRGFQTMLANIAQVMLSSYRYVDTFSYNGLVQACLEILFVIQTLAAYSSPSSNESFRLLFAYLSTTWKRHPSDTPSSPSSLPPQSPHSYSSNSRSAKGPNSNFNFNSNSNSPPLASPTEPPATTLPKELLVLLPKVSSNSFDLQRSLLSLQLGTGSWQLIAGLIERANNRSSIQFRCFRA</sequence>
<dbReference type="GO" id="GO:0000145">
    <property type="term" value="C:exocyst"/>
    <property type="evidence" value="ECO:0007669"/>
    <property type="project" value="UniProtKB-UniRule"/>
</dbReference>
<comment type="similarity">
    <text evidence="1 4">Belongs to the SEC5 family.</text>
</comment>
<dbReference type="AlphaFoldDB" id="A0A1R1PIY3"/>
<dbReference type="GO" id="GO:0006887">
    <property type="term" value="P:exocytosis"/>
    <property type="evidence" value="ECO:0007669"/>
    <property type="project" value="UniProtKB-KW"/>
</dbReference>
<reference evidence="9" key="2">
    <citation type="submission" date="2017-01" db="EMBL/GenBank/DDBJ databases">
        <authorList>
            <person name="Wang Y."/>
            <person name="White M."/>
            <person name="Kvist S."/>
            <person name="Moncalvo J.-M."/>
        </authorList>
    </citation>
    <scope>NUCLEOTIDE SEQUENCE [LARGE SCALE GENOMIC DNA]</scope>
    <source>
        <strain evidence="9">COL-18-3</strain>
    </source>
</reference>
<evidence type="ECO:0000256" key="3">
    <source>
        <dbReference type="ARBA" id="ARBA00022483"/>
    </source>
</evidence>
<keyword evidence="4" id="KW-0653">Protein transport</keyword>
<proteinExistence type="inferred from homology"/>
<comment type="caution">
    <text evidence="8">The sequence shown here is derived from an EMBL/GenBank/DDBJ whole genome shotgun (WGS) entry which is preliminary data.</text>
</comment>
<dbReference type="PANTHER" id="PTHR13043:SF1">
    <property type="entry name" value="EXOCYST COMPLEX COMPONENT 2"/>
    <property type="match status" value="1"/>
</dbReference>
<feature type="region of interest" description="Disordered" evidence="5">
    <location>
        <begin position="109"/>
        <end position="150"/>
    </location>
</feature>
<gene>
    <name evidence="8" type="ORF">AX774_g5618</name>
    <name evidence="7" type="ORF">AX774_g5824</name>
</gene>
<dbReference type="EMBL" id="LSSK01001030">
    <property type="protein sequence ID" value="OMH80930.1"/>
    <property type="molecule type" value="Genomic_DNA"/>
</dbReference>
<dbReference type="InterPro" id="IPR039481">
    <property type="entry name" value="EXOC2/Sec5_N_dom"/>
</dbReference>
<feature type="domain" description="Exocyst complex component EXOC2/Sec5 N-terminal" evidence="6">
    <location>
        <begin position="19"/>
        <end position="100"/>
    </location>
</feature>
<protein>
    <recommendedName>
        <fullName evidence="4">Exocyst complex component SEC5</fullName>
    </recommendedName>
</protein>
<reference evidence="8" key="1">
    <citation type="submission" date="2017-01" db="EMBL/GenBank/DDBJ databases">
        <authorList>
            <person name="Mah S.A."/>
            <person name="Swanson W.J."/>
            <person name="Moy G.W."/>
            <person name="Vacquier V.D."/>
        </authorList>
    </citation>
    <scope>NUCLEOTIDE SEQUENCE [LARGE SCALE GENOMIC DNA]</scope>
    <source>
        <strain evidence="8">COL-18-3</strain>
    </source>
</reference>
<dbReference type="EMBL" id="LSSK01001092">
    <property type="protein sequence ID" value="OMH80731.1"/>
    <property type="molecule type" value="Genomic_DNA"/>
</dbReference>
<dbReference type="InterPro" id="IPR029175">
    <property type="entry name" value="EXOC2/Sec5"/>
</dbReference>
<keyword evidence="2 4" id="KW-0813">Transport</keyword>
<evidence type="ECO:0000313" key="7">
    <source>
        <dbReference type="EMBL" id="OMH80731.1"/>
    </source>
</evidence>
<comment type="function">
    <text evidence="4">Component of the exocyst complex involved in the docking of exocytic vesicles with fusion sites on the plasma membrane.</text>
</comment>
<evidence type="ECO:0000256" key="4">
    <source>
        <dbReference type="RuleBase" id="RU365069"/>
    </source>
</evidence>
<feature type="domain" description="Exocyst complex component EXOC2/Sec5 N-terminal" evidence="6">
    <location>
        <begin position="154"/>
        <end position="226"/>
    </location>
</feature>
<organism evidence="8 9">
    <name type="scientific">Zancudomyces culisetae</name>
    <name type="common">Gut fungus</name>
    <name type="synonym">Smittium culisetae</name>
    <dbReference type="NCBI Taxonomy" id="1213189"/>
    <lineage>
        <taxon>Eukaryota</taxon>
        <taxon>Fungi</taxon>
        <taxon>Fungi incertae sedis</taxon>
        <taxon>Zoopagomycota</taxon>
        <taxon>Kickxellomycotina</taxon>
        <taxon>Harpellomycetes</taxon>
        <taxon>Harpellales</taxon>
        <taxon>Legeriomycetaceae</taxon>
        <taxon>Zancudomyces</taxon>
    </lineage>
</organism>